<name>A0A7W9SM49_ARMRO</name>
<feature type="binding site" evidence="3">
    <location>
        <begin position="29"/>
        <end position="32"/>
    </location>
    <ligand>
        <name>substrate</name>
    </ligand>
</feature>
<dbReference type="HAMAP" id="MF_00170">
    <property type="entry name" value="Rib_5P_isom_A"/>
    <property type="match status" value="1"/>
</dbReference>
<comment type="caution">
    <text evidence="4">The sequence shown here is derived from an EMBL/GenBank/DDBJ whole genome shotgun (WGS) entry which is preliminary data.</text>
</comment>
<dbReference type="GO" id="GO:0004751">
    <property type="term" value="F:ribose-5-phosphate isomerase activity"/>
    <property type="evidence" value="ECO:0007669"/>
    <property type="project" value="UniProtKB-UniRule"/>
</dbReference>
<evidence type="ECO:0000256" key="3">
    <source>
        <dbReference type="HAMAP-Rule" id="MF_00170"/>
    </source>
</evidence>
<evidence type="ECO:0000256" key="1">
    <source>
        <dbReference type="ARBA" id="ARBA00001713"/>
    </source>
</evidence>
<dbReference type="InterPro" id="IPR004788">
    <property type="entry name" value="Ribose5P_isomerase_type_A"/>
</dbReference>
<evidence type="ECO:0000256" key="2">
    <source>
        <dbReference type="ARBA" id="ARBA00023235"/>
    </source>
</evidence>
<dbReference type="FunFam" id="3.40.50.1360:FF:000001">
    <property type="entry name" value="Ribose-5-phosphate isomerase A"/>
    <property type="match status" value="1"/>
</dbReference>
<dbReference type="EMBL" id="JACHGW010000001">
    <property type="protein sequence ID" value="MBB6049176.1"/>
    <property type="molecule type" value="Genomic_DNA"/>
</dbReference>
<dbReference type="Gene3D" id="3.40.50.1360">
    <property type="match status" value="1"/>
</dbReference>
<dbReference type="UniPathway" id="UPA00115">
    <property type="reaction ID" value="UER00412"/>
</dbReference>
<dbReference type="Gene3D" id="3.30.70.260">
    <property type="match status" value="1"/>
</dbReference>
<dbReference type="Pfam" id="PF06026">
    <property type="entry name" value="Rib_5-P_isom_A"/>
    <property type="match status" value="1"/>
</dbReference>
<dbReference type="Proteomes" id="UP000520814">
    <property type="component" value="Unassembled WGS sequence"/>
</dbReference>
<comment type="subunit">
    <text evidence="3">Homodimer.</text>
</comment>
<comment type="similarity">
    <text evidence="3">Belongs to the ribose 5-phosphate isomerase family.</text>
</comment>
<comment type="pathway">
    <text evidence="3">Carbohydrate degradation; pentose phosphate pathway; D-ribose 5-phosphate from D-ribulose 5-phosphate (non-oxidative stage): step 1/1.</text>
</comment>
<dbReference type="AlphaFoldDB" id="A0A7W9SM49"/>
<dbReference type="GO" id="GO:0005829">
    <property type="term" value="C:cytosol"/>
    <property type="evidence" value="ECO:0007669"/>
    <property type="project" value="TreeGrafter"/>
</dbReference>
<reference evidence="4 5" key="1">
    <citation type="submission" date="2020-08" db="EMBL/GenBank/DDBJ databases">
        <title>Genomic Encyclopedia of Type Strains, Phase IV (KMG-IV): sequencing the most valuable type-strain genomes for metagenomic binning, comparative biology and taxonomic classification.</title>
        <authorList>
            <person name="Goeker M."/>
        </authorList>
    </citation>
    <scope>NUCLEOTIDE SEQUENCE [LARGE SCALE GENOMIC DNA]</scope>
    <source>
        <strain evidence="4 5">DSM 23562</strain>
    </source>
</reference>
<keyword evidence="2 3" id="KW-0413">Isomerase</keyword>
<feature type="active site" description="Proton acceptor" evidence="3">
    <location>
        <position position="107"/>
    </location>
</feature>
<dbReference type="SUPFAM" id="SSF100950">
    <property type="entry name" value="NagB/RpiA/CoA transferase-like"/>
    <property type="match status" value="1"/>
</dbReference>
<dbReference type="PANTHER" id="PTHR11934">
    <property type="entry name" value="RIBOSE-5-PHOSPHATE ISOMERASE"/>
    <property type="match status" value="1"/>
</dbReference>
<comment type="catalytic activity">
    <reaction evidence="1 3">
        <text>aldehydo-D-ribose 5-phosphate = D-ribulose 5-phosphate</text>
        <dbReference type="Rhea" id="RHEA:14657"/>
        <dbReference type="ChEBI" id="CHEBI:58121"/>
        <dbReference type="ChEBI" id="CHEBI:58273"/>
        <dbReference type="EC" id="5.3.1.6"/>
    </reaction>
</comment>
<sequence length="231" mass="24425">MSNTNIGKQAAGGVAAGLVRDGMVVGIGTGSTVVYFIEALGRRVQTEGLKIRAIPTSEATVAHASRWGIPLVPLTPQTRPDLTIDGADEANPRLDLIKGGGGALLREKLVAAAAAEFVVIADSSKRVEHLGAFPLPLAVVPFAVPTVAAQLKDEFEVTPRLRLLADGEPYITDDGLYILDLPFGLIKRPAILDKRLKVITGVVETGIFIGLAKRLLLGHPDGRVENIYPAD</sequence>
<evidence type="ECO:0000313" key="5">
    <source>
        <dbReference type="Proteomes" id="UP000520814"/>
    </source>
</evidence>
<dbReference type="RefSeq" id="WP_184192792.1">
    <property type="nucleotide sequence ID" value="NZ_JACHGW010000001.1"/>
</dbReference>
<dbReference type="NCBIfam" id="NF001924">
    <property type="entry name" value="PRK00702.1"/>
    <property type="match status" value="1"/>
</dbReference>
<dbReference type="SUPFAM" id="SSF75445">
    <property type="entry name" value="D-ribose-5-phosphate isomerase (RpiA), lid domain"/>
    <property type="match status" value="1"/>
</dbReference>
<comment type="function">
    <text evidence="3">Catalyzes the reversible conversion of ribose-5-phosphate to ribulose 5-phosphate.</text>
</comment>
<evidence type="ECO:0000313" key="4">
    <source>
        <dbReference type="EMBL" id="MBB6049176.1"/>
    </source>
</evidence>
<dbReference type="InterPro" id="IPR020672">
    <property type="entry name" value="Ribose5P_isomerase_typA_subgr"/>
</dbReference>
<feature type="binding site" evidence="3">
    <location>
        <begin position="98"/>
        <end position="101"/>
    </location>
    <ligand>
        <name>substrate</name>
    </ligand>
</feature>
<feature type="binding site" evidence="3">
    <location>
        <position position="125"/>
    </location>
    <ligand>
        <name>substrate</name>
    </ligand>
</feature>
<protein>
    <recommendedName>
        <fullName evidence="3">Ribose-5-phosphate isomerase A</fullName>
        <ecNumber evidence="3">5.3.1.6</ecNumber>
    </recommendedName>
    <alternativeName>
        <fullName evidence="3">Phosphoriboisomerase A</fullName>
        <shortName evidence="3">PRI</shortName>
    </alternativeName>
</protein>
<keyword evidence="5" id="KW-1185">Reference proteome</keyword>
<feature type="binding site" evidence="3">
    <location>
        <begin position="85"/>
        <end position="88"/>
    </location>
    <ligand>
        <name>substrate</name>
    </ligand>
</feature>
<dbReference type="GO" id="GO:0009052">
    <property type="term" value="P:pentose-phosphate shunt, non-oxidative branch"/>
    <property type="evidence" value="ECO:0007669"/>
    <property type="project" value="UniProtKB-UniRule"/>
</dbReference>
<gene>
    <name evidence="3" type="primary">rpiA</name>
    <name evidence="4" type="ORF">HNQ39_000938</name>
</gene>
<dbReference type="PANTHER" id="PTHR11934:SF0">
    <property type="entry name" value="RIBOSE-5-PHOSPHATE ISOMERASE"/>
    <property type="match status" value="1"/>
</dbReference>
<dbReference type="GO" id="GO:0006014">
    <property type="term" value="P:D-ribose metabolic process"/>
    <property type="evidence" value="ECO:0007669"/>
    <property type="project" value="TreeGrafter"/>
</dbReference>
<dbReference type="EC" id="5.3.1.6" evidence="3"/>
<accession>A0A7W9SM49</accession>
<organism evidence="4 5">
    <name type="scientific">Armatimonas rosea</name>
    <dbReference type="NCBI Taxonomy" id="685828"/>
    <lineage>
        <taxon>Bacteria</taxon>
        <taxon>Bacillati</taxon>
        <taxon>Armatimonadota</taxon>
        <taxon>Armatimonadia</taxon>
        <taxon>Armatimonadales</taxon>
        <taxon>Armatimonadaceae</taxon>
        <taxon>Armatimonas</taxon>
    </lineage>
</organism>
<dbReference type="CDD" id="cd01398">
    <property type="entry name" value="RPI_A"/>
    <property type="match status" value="1"/>
</dbReference>
<proteinExistence type="inferred from homology"/>
<dbReference type="InterPro" id="IPR037171">
    <property type="entry name" value="NagB/RpiA_transferase-like"/>
</dbReference>
<dbReference type="NCBIfam" id="TIGR00021">
    <property type="entry name" value="rpiA"/>
    <property type="match status" value="1"/>
</dbReference>